<sequence>MSTNRNVANLSITIVKTLVKMAGLGRVADMIDGSQECLNLLADIKNDALGNPNAEMIRSLNGTV</sequence>
<dbReference type="Proteomes" id="UP000003553">
    <property type="component" value="Unassembled WGS sequence"/>
</dbReference>
<comment type="caution">
    <text evidence="1">The sequence shown here is derived from an EMBL/GenBank/DDBJ whole genome shotgun (WGS) entry which is preliminary data.</text>
</comment>
<dbReference type="RefSeq" id="WP_003792790.1">
    <property type="nucleotide sequence ID" value="NZ_DS264586.1"/>
</dbReference>
<name>A7BDB6_9ACTO</name>
<proteinExistence type="predicted"/>
<dbReference type="AlphaFoldDB" id="A7BDB6"/>
<keyword evidence="2" id="KW-1185">Reference proteome</keyword>
<reference evidence="1" key="1">
    <citation type="submission" date="2007-04" db="EMBL/GenBank/DDBJ databases">
        <authorList>
            <person name="Fulton L."/>
            <person name="Clifton S."/>
            <person name="Fulton B."/>
            <person name="Xu J."/>
            <person name="Minx P."/>
            <person name="Pepin K.H."/>
            <person name="Johnson M."/>
            <person name="Thiruvilangam P."/>
            <person name="Bhonagiri V."/>
            <person name="Nash W.E."/>
            <person name="Mardis E.R."/>
            <person name="Wilson R.K."/>
        </authorList>
    </citation>
    <scope>NUCLEOTIDE SEQUENCE [LARGE SCALE GENOMIC DNA]</scope>
    <source>
        <strain evidence="1">ATCC 17982</strain>
    </source>
</reference>
<protein>
    <submittedName>
        <fullName evidence="1">Uncharacterized protein</fullName>
    </submittedName>
</protein>
<accession>A7BDB6</accession>
<dbReference type="EMBL" id="AAYI02000004">
    <property type="protein sequence ID" value="EDN81190.1"/>
    <property type="molecule type" value="Genomic_DNA"/>
</dbReference>
<evidence type="ECO:0000313" key="2">
    <source>
        <dbReference type="Proteomes" id="UP000003553"/>
    </source>
</evidence>
<gene>
    <name evidence="1" type="ORF">ACTODO_01656</name>
</gene>
<dbReference type="HOGENOM" id="CLU_2857593_0_0_11"/>
<reference evidence="1" key="2">
    <citation type="submission" date="2015-05" db="EMBL/GenBank/DDBJ databases">
        <title>Draft genome sequence of Actinomyces odontolyticus (ATCC 17982).</title>
        <authorList>
            <person name="Sudarsanam P."/>
            <person name="Ley R."/>
            <person name="Guruge J."/>
            <person name="Turnbaugh P.J."/>
            <person name="Mahowald M."/>
            <person name="Liep D."/>
            <person name="Gordon J."/>
        </authorList>
    </citation>
    <scope>NUCLEOTIDE SEQUENCE</scope>
    <source>
        <strain evidence="1">ATCC 17982</strain>
    </source>
</reference>
<evidence type="ECO:0000313" key="1">
    <source>
        <dbReference type="EMBL" id="EDN81190.1"/>
    </source>
</evidence>
<organism evidence="1 2">
    <name type="scientific">Schaalia dentiphila ATCC 17982</name>
    <dbReference type="NCBI Taxonomy" id="411466"/>
    <lineage>
        <taxon>Bacteria</taxon>
        <taxon>Bacillati</taxon>
        <taxon>Actinomycetota</taxon>
        <taxon>Actinomycetes</taxon>
        <taxon>Actinomycetales</taxon>
        <taxon>Actinomycetaceae</taxon>
        <taxon>Schaalia</taxon>
        <taxon>Schaalia dentiphila</taxon>
    </lineage>
</organism>